<gene>
    <name evidence="1" type="ORF">ACFORL_06245</name>
</gene>
<reference evidence="2" key="1">
    <citation type="journal article" date="2019" name="Int. J. Syst. Evol. Microbiol.">
        <title>The Global Catalogue of Microorganisms (GCM) 10K type strain sequencing project: providing services to taxonomists for standard genome sequencing and annotation.</title>
        <authorList>
            <consortium name="The Broad Institute Genomics Platform"/>
            <consortium name="The Broad Institute Genome Sequencing Center for Infectious Disease"/>
            <person name="Wu L."/>
            <person name="Ma J."/>
        </authorList>
    </citation>
    <scope>NUCLEOTIDE SEQUENCE [LARGE SCALE GENOMIC DNA]</scope>
    <source>
        <strain evidence="2">CCUG 59858</strain>
    </source>
</reference>
<comment type="caution">
    <text evidence="1">The sequence shown here is derived from an EMBL/GenBank/DDBJ whole genome shotgun (WGS) entry which is preliminary data.</text>
</comment>
<accession>A0ABV8CEN5</accession>
<dbReference type="RefSeq" id="WP_382342179.1">
    <property type="nucleotide sequence ID" value="NZ_JBHSAB010000010.1"/>
</dbReference>
<evidence type="ECO:0008006" key="3">
    <source>
        <dbReference type="Google" id="ProtNLM"/>
    </source>
</evidence>
<keyword evidence="2" id="KW-1185">Reference proteome</keyword>
<evidence type="ECO:0000313" key="2">
    <source>
        <dbReference type="Proteomes" id="UP001595758"/>
    </source>
</evidence>
<proteinExistence type="predicted"/>
<sequence length="294" mass="33648">MSSSKIAVFINSTHDSNKQLLLQIDEKEHTRKSTLTMHLIENFIKNNNVAMEEQQPDGDVTLYIDGQPHRLKRDEIVVSTILKLFKIPDPAELITVNLGNGQLHIPRGDFTGDLEQARAAIQRVIDSDRDFQLLELGPKRVIFKLNDVENNLILSKLTVQKMVDICYIPEYAESNSQSNNEAKPNKVHDIIEKHRDEIENMIRTLTNEKNSFWSMNKDRKDVKIQALEALLKPEEQNRFAADATPENFVKQILTVYKSADLGFFSNRTGEFLKKIAKETLEQDTPKDPQVPPLS</sequence>
<evidence type="ECO:0000313" key="1">
    <source>
        <dbReference type="EMBL" id="MFC3908676.1"/>
    </source>
</evidence>
<protein>
    <recommendedName>
        <fullName evidence="3">Dot/Icm T4SS effector</fullName>
    </recommendedName>
</protein>
<dbReference type="Proteomes" id="UP001595758">
    <property type="component" value="Unassembled WGS sequence"/>
</dbReference>
<dbReference type="EMBL" id="JBHSAB010000010">
    <property type="protein sequence ID" value="MFC3908676.1"/>
    <property type="molecule type" value="Genomic_DNA"/>
</dbReference>
<organism evidence="1 2">
    <name type="scientific">Legionella dresdenensis</name>
    <dbReference type="NCBI Taxonomy" id="450200"/>
    <lineage>
        <taxon>Bacteria</taxon>
        <taxon>Pseudomonadati</taxon>
        <taxon>Pseudomonadota</taxon>
        <taxon>Gammaproteobacteria</taxon>
        <taxon>Legionellales</taxon>
        <taxon>Legionellaceae</taxon>
        <taxon>Legionella</taxon>
    </lineage>
</organism>
<name>A0ABV8CEN5_9GAMM</name>